<dbReference type="EMBL" id="CP049074">
    <property type="protein sequence ID" value="QKR00496.1"/>
    <property type="molecule type" value="Genomic_DNA"/>
</dbReference>
<protein>
    <submittedName>
        <fullName evidence="2">Uncharacterized protein</fullName>
    </submittedName>
</protein>
<dbReference type="AlphaFoldDB" id="A0A6N0NUL7"/>
<keyword evidence="3" id="KW-1185">Reference proteome</keyword>
<feature type="region of interest" description="Disordered" evidence="1">
    <location>
        <begin position="20"/>
        <end position="56"/>
    </location>
</feature>
<evidence type="ECO:0000313" key="3">
    <source>
        <dbReference type="Proteomes" id="UP000509301"/>
    </source>
</evidence>
<sequence length="56" mass="6114">MIGFLLSFVVTLPRQLGSERRSLSLDKPAKKLTEEGTSPSSRTGKIEIPSQEVKAV</sequence>
<dbReference type="KEGG" id="mten:GWK48_09035"/>
<dbReference type="Proteomes" id="UP000509301">
    <property type="component" value="Chromosome"/>
</dbReference>
<dbReference type="RefSeq" id="WP_174631540.1">
    <property type="nucleotide sequence ID" value="NZ_CP049074.1"/>
</dbReference>
<reference evidence="2 3" key="1">
    <citation type="submission" date="2020-02" db="EMBL/GenBank/DDBJ databases">
        <title>Comparative genome analysis reveals the metabolism and evolution of the thermophilic archaeal genus Metallosphaera.</title>
        <authorList>
            <person name="Jiang C."/>
        </authorList>
    </citation>
    <scope>NUCLEOTIDE SEQUENCE [LARGE SCALE GENOMIC DNA]</scope>
    <source>
        <strain evidence="2 3">Ric-A</strain>
    </source>
</reference>
<organism evidence="2 3">
    <name type="scientific">Metallosphaera tengchongensis</name>
    <dbReference type="NCBI Taxonomy" id="1532350"/>
    <lineage>
        <taxon>Archaea</taxon>
        <taxon>Thermoproteota</taxon>
        <taxon>Thermoprotei</taxon>
        <taxon>Sulfolobales</taxon>
        <taxon>Sulfolobaceae</taxon>
        <taxon>Metallosphaera</taxon>
    </lineage>
</organism>
<dbReference type="GeneID" id="55642085"/>
<evidence type="ECO:0000256" key="1">
    <source>
        <dbReference type="SAM" id="MobiDB-lite"/>
    </source>
</evidence>
<evidence type="ECO:0000313" key="2">
    <source>
        <dbReference type="EMBL" id="QKR00496.1"/>
    </source>
</evidence>
<proteinExistence type="predicted"/>
<accession>A0A6N0NUL7</accession>
<gene>
    <name evidence="2" type="ORF">GWK48_09035</name>
</gene>
<feature type="compositionally biased region" description="Basic and acidic residues" evidence="1">
    <location>
        <begin position="20"/>
        <end position="34"/>
    </location>
</feature>
<name>A0A6N0NUL7_9CREN</name>